<protein>
    <submittedName>
        <fullName evidence="1">Uncharacterized protein</fullName>
    </submittedName>
</protein>
<dbReference type="AlphaFoldDB" id="A0A4R2SZ59"/>
<dbReference type="EMBL" id="SLYB01000012">
    <property type="protein sequence ID" value="TCP95020.1"/>
    <property type="molecule type" value="Genomic_DNA"/>
</dbReference>
<dbReference type="RefSeq" id="WP_165870237.1">
    <property type="nucleotide sequence ID" value="NZ_SLYB01000012.1"/>
</dbReference>
<evidence type="ECO:0000313" key="2">
    <source>
        <dbReference type="Proteomes" id="UP000295763"/>
    </source>
</evidence>
<reference evidence="1 2" key="1">
    <citation type="submission" date="2019-03" db="EMBL/GenBank/DDBJ databases">
        <title>Genomic Encyclopedia of Type Strains, Phase IV (KMG-IV): sequencing the most valuable type-strain genomes for metagenomic binning, comparative biology and taxonomic classification.</title>
        <authorList>
            <person name="Goeker M."/>
        </authorList>
    </citation>
    <scope>NUCLEOTIDE SEQUENCE [LARGE SCALE GENOMIC DNA]</scope>
    <source>
        <strain evidence="1 2">DSM 28404</strain>
    </source>
</reference>
<organism evidence="1 2">
    <name type="scientific">Cricetibacter osteomyelitidis</name>
    <dbReference type="NCBI Taxonomy" id="1521931"/>
    <lineage>
        <taxon>Bacteria</taxon>
        <taxon>Pseudomonadati</taxon>
        <taxon>Pseudomonadota</taxon>
        <taxon>Gammaproteobacteria</taxon>
        <taxon>Pasteurellales</taxon>
        <taxon>Pasteurellaceae</taxon>
        <taxon>Cricetibacter</taxon>
    </lineage>
</organism>
<sequence>MVCKHDHIQKAFDHEGITHLLPTKALSFEENLQKVKNCKVVADFVNSAHSGLSFRIFDALCFNKKLITTNKTIQNYDFYHPNNIFIWENNNTDELIEFLAKPYVPIDETIKQYYSFTAWIKRILPNLD</sequence>
<dbReference type="Proteomes" id="UP000295763">
    <property type="component" value="Unassembled WGS sequence"/>
</dbReference>
<gene>
    <name evidence="1" type="ORF">EDC44_11279</name>
</gene>
<proteinExistence type="predicted"/>
<name>A0A4R2SZ59_9PAST</name>
<evidence type="ECO:0000313" key="1">
    <source>
        <dbReference type="EMBL" id="TCP95020.1"/>
    </source>
</evidence>
<keyword evidence="2" id="KW-1185">Reference proteome</keyword>
<comment type="caution">
    <text evidence="1">The sequence shown here is derived from an EMBL/GenBank/DDBJ whole genome shotgun (WGS) entry which is preliminary data.</text>
</comment>
<accession>A0A4R2SZ59</accession>